<dbReference type="GO" id="GO:0003677">
    <property type="term" value="F:DNA binding"/>
    <property type="evidence" value="ECO:0007669"/>
    <property type="project" value="InterPro"/>
</dbReference>
<sequence length="181" mass="19643">MAKYSTGRSGGGGDGGSCELCGSESAKLRRANVAGAELLVCKSCAPHGENQNKNKNRHRKNANRQQDQGNDRPDSERSRKKRAAQRAAKMYDAGKGDSTHWEKEGTNYERDRLPYLISGYGEVVETARQDAGYTLEGLAETLDVSEKDLLAVEQGRATRAGVGGSVIRAIEEELEIALVDE</sequence>
<proteinExistence type="predicted"/>
<evidence type="ECO:0000259" key="3">
    <source>
        <dbReference type="Pfam" id="PF26602"/>
    </source>
</evidence>
<feature type="region of interest" description="Disordered" evidence="1">
    <location>
        <begin position="44"/>
        <end position="105"/>
    </location>
</feature>
<evidence type="ECO:0000313" key="5">
    <source>
        <dbReference type="Proteomes" id="UP001203207"/>
    </source>
</evidence>
<dbReference type="Proteomes" id="UP001203207">
    <property type="component" value="Unassembled WGS sequence"/>
</dbReference>
<dbReference type="InterPro" id="IPR010982">
    <property type="entry name" value="Lambda_DNA-bd_dom_sf"/>
</dbReference>
<comment type="caution">
    <text evidence="4">The sequence shown here is derived from an EMBL/GenBank/DDBJ whole genome shotgun (WGS) entry which is preliminary data.</text>
</comment>
<protein>
    <submittedName>
        <fullName evidence="4">Transcriptional regulator</fullName>
    </submittedName>
</protein>
<dbReference type="Pfam" id="PF24250">
    <property type="entry name" value="HVO_2718"/>
    <property type="match status" value="1"/>
</dbReference>
<organism evidence="4 5">
    <name type="scientific">Natronocalculus amylovorans</name>
    <dbReference type="NCBI Taxonomy" id="2917812"/>
    <lineage>
        <taxon>Archaea</taxon>
        <taxon>Methanobacteriati</taxon>
        <taxon>Methanobacteriota</taxon>
        <taxon>Stenosarchaea group</taxon>
        <taxon>Halobacteria</taxon>
        <taxon>Halobacteriales</taxon>
        <taxon>Haloferacaceae</taxon>
        <taxon>Natronocalculus</taxon>
    </lineage>
</organism>
<dbReference type="AlphaFoldDB" id="A0AAE3FYW2"/>
<dbReference type="InterPro" id="IPR058562">
    <property type="entry name" value="MJ0586_N"/>
</dbReference>
<feature type="compositionally biased region" description="Basic and acidic residues" evidence="1">
    <location>
        <begin position="92"/>
        <end position="105"/>
    </location>
</feature>
<gene>
    <name evidence="4" type="ORF">AArcSt2_12935</name>
</gene>
<feature type="domain" description="Transcription regulator HVO-2718-like helix-turn-helix" evidence="2">
    <location>
        <begin position="109"/>
        <end position="181"/>
    </location>
</feature>
<name>A0AAE3FYW2_9EURY</name>
<reference evidence="4" key="1">
    <citation type="journal article" date="2022" name="Syst. Appl. Microbiol.">
        <title>Natronocalculus amylovorans gen. nov., sp. nov., and Natranaeroarchaeum aerophilus sp. nov., dominant culturable amylolytic natronoarchaea from hypersaline soda lakes in southwestern Siberia.</title>
        <authorList>
            <person name="Sorokin D.Y."/>
            <person name="Elcheninov A.G."/>
            <person name="Khizhniak T.V."/>
            <person name="Koenen M."/>
            <person name="Bale N.J."/>
            <person name="Damste J.S.S."/>
            <person name="Kublanov I.V."/>
        </authorList>
    </citation>
    <scope>NUCLEOTIDE SEQUENCE</scope>
    <source>
        <strain evidence="4">AArc-St2</strain>
    </source>
</reference>
<evidence type="ECO:0000259" key="2">
    <source>
        <dbReference type="Pfam" id="PF24250"/>
    </source>
</evidence>
<keyword evidence="5" id="KW-1185">Reference proteome</keyword>
<dbReference type="EMBL" id="JAKRVX010000006">
    <property type="protein sequence ID" value="MCL9817846.1"/>
    <property type="molecule type" value="Genomic_DNA"/>
</dbReference>
<evidence type="ECO:0000313" key="4">
    <source>
        <dbReference type="EMBL" id="MCL9817846.1"/>
    </source>
</evidence>
<reference evidence="4" key="2">
    <citation type="submission" date="2022-02" db="EMBL/GenBank/DDBJ databases">
        <authorList>
            <person name="Elcheninov A.G."/>
            <person name="Sorokin D.Y."/>
            <person name="Kublanov I.V."/>
        </authorList>
    </citation>
    <scope>NUCLEOTIDE SEQUENCE</scope>
    <source>
        <strain evidence="4">AArc-St2</strain>
    </source>
</reference>
<dbReference type="RefSeq" id="WP_250585228.1">
    <property type="nucleotide sequence ID" value="NZ_JAKRVX010000006.1"/>
</dbReference>
<dbReference type="InterPro" id="IPR057937">
    <property type="entry name" value="HVO_2718-like_HTH"/>
</dbReference>
<evidence type="ECO:0000256" key="1">
    <source>
        <dbReference type="SAM" id="MobiDB-lite"/>
    </source>
</evidence>
<feature type="domain" description="MJ0586 N-terminal zinc binding" evidence="3">
    <location>
        <begin position="16"/>
        <end position="50"/>
    </location>
</feature>
<dbReference type="Gene3D" id="1.10.260.40">
    <property type="entry name" value="lambda repressor-like DNA-binding domains"/>
    <property type="match status" value="1"/>
</dbReference>
<accession>A0AAE3FYW2</accession>
<dbReference type="Pfam" id="PF26602">
    <property type="entry name" value="HVO_2718_N"/>
    <property type="match status" value="1"/>
</dbReference>